<dbReference type="Gene3D" id="3.40.50.300">
    <property type="entry name" value="P-loop containing nucleotide triphosphate hydrolases"/>
    <property type="match status" value="1"/>
</dbReference>
<comment type="caution">
    <text evidence="4">The sequence shown here is derived from an EMBL/GenBank/DDBJ whole genome shotgun (WGS) entry which is preliminary data.</text>
</comment>
<evidence type="ECO:0000256" key="1">
    <source>
        <dbReference type="ARBA" id="ARBA00022741"/>
    </source>
</evidence>
<keyword evidence="2" id="KW-0067">ATP-binding</keyword>
<keyword evidence="5" id="KW-1185">Reference proteome</keyword>
<dbReference type="Proteomes" id="UP000004431">
    <property type="component" value="Unassembled WGS sequence"/>
</dbReference>
<dbReference type="RefSeq" id="WP_006303699.1">
    <property type="nucleotide sequence ID" value="NZ_AEDQ01000010.1"/>
</dbReference>
<dbReference type="Pfam" id="PF07724">
    <property type="entry name" value="AAA_2"/>
    <property type="match status" value="1"/>
</dbReference>
<accession>A0ABP2J5R0</accession>
<dbReference type="InterPro" id="IPR027417">
    <property type="entry name" value="P-loop_NTPase"/>
</dbReference>
<evidence type="ECO:0000256" key="2">
    <source>
        <dbReference type="ARBA" id="ARBA00022840"/>
    </source>
</evidence>
<dbReference type="SMART" id="SM00382">
    <property type="entry name" value="AAA"/>
    <property type="match status" value="1"/>
</dbReference>
<dbReference type="InterPro" id="IPR003593">
    <property type="entry name" value="AAA+_ATPase"/>
</dbReference>
<dbReference type="EMBL" id="AEDQ01000010">
    <property type="protein sequence ID" value="EFL44584.1"/>
    <property type="molecule type" value="Genomic_DNA"/>
</dbReference>
<sequence>MKIKVFYGPRKAFDEILPKGIRPKTLTKLVEISDYKRHNIYVDYPNKTKENRRKQSFKNVIATTEEYALLSDSGLNGLITLLDEFSIENIYFQNPPSSVVSQLEEVYGKISRDNYLYKNIQTKTLKIFANKFTSEILGQETAKNKLLMNLYQLAKNYNKGKPTVLMLYGPAGVGKTETAKLLSSVLGQHLFRKQFSMFHTNSFADYIFGASHNSSSLSRDLLERESNVILFDEFDKPDNMFYNAFYQMFDEGEFEDKNYQVNLKNSIIFCTSNFTNEGEIKRELGEAIYSRFDAFIEYKALRKEVVNQLISKSFNKLINSLDNDDRKRIDKQECLDILLANSSNYQNARELDKFVNGYVFSRILKASFS</sequence>
<dbReference type="InterPro" id="IPR050130">
    <property type="entry name" value="ClpA_ClpB"/>
</dbReference>
<feature type="domain" description="AAA+ ATPase" evidence="3">
    <location>
        <begin position="161"/>
        <end position="302"/>
    </location>
</feature>
<evidence type="ECO:0000259" key="3">
    <source>
        <dbReference type="SMART" id="SM00382"/>
    </source>
</evidence>
<gene>
    <name evidence="4" type="ORF">HMPREF9248_1206</name>
</gene>
<name>A0ABP2J5R0_9ACTN</name>
<reference evidence="4 5" key="1">
    <citation type="submission" date="2010-08" db="EMBL/GenBank/DDBJ databases">
        <authorList>
            <person name="Durkin A.S."/>
            <person name="Madupu R."/>
            <person name="Torralba M."/>
            <person name="Gillis M."/>
            <person name="Methe B."/>
            <person name="Sutton G."/>
            <person name="Nelson K.E."/>
        </authorList>
    </citation>
    <scope>NUCLEOTIDE SEQUENCE [LARGE SCALE GENOMIC DNA]</scope>
    <source>
        <strain evidence="4 5">PB189-T1-4</strain>
    </source>
</reference>
<proteinExistence type="predicted"/>
<protein>
    <submittedName>
        <fullName evidence="4">ATPase family associated with various cellular activities (AAA)</fullName>
    </submittedName>
</protein>
<keyword evidence="1" id="KW-0547">Nucleotide-binding</keyword>
<dbReference type="PANTHER" id="PTHR11638">
    <property type="entry name" value="ATP-DEPENDENT CLP PROTEASE"/>
    <property type="match status" value="1"/>
</dbReference>
<dbReference type="InterPro" id="IPR001270">
    <property type="entry name" value="ClpA/B"/>
</dbReference>
<dbReference type="SUPFAM" id="SSF52540">
    <property type="entry name" value="P-loop containing nucleoside triphosphate hydrolases"/>
    <property type="match status" value="1"/>
</dbReference>
<evidence type="ECO:0000313" key="4">
    <source>
        <dbReference type="EMBL" id="EFL44584.1"/>
    </source>
</evidence>
<dbReference type="PANTHER" id="PTHR11638:SF18">
    <property type="entry name" value="HEAT SHOCK PROTEIN 104"/>
    <property type="match status" value="1"/>
</dbReference>
<dbReference type="InterPro" id="IPR003959">
    <property type="entry name" value="ATPase_AAA_core"/>
</dbReference>
<organism evidence="4 5">
    <name type="scientific">Fannyhessea vaginae PB189-T1-4</name>
    <dbReference type="NCBI Taxonomy" id="866774"/>
    <lineage>
        <taxon>Bacteria</taxon>
        <taxon>Bacillati</taxon>
        <taxon>Actinomycetota</taxon>
        <taxon>Coriobacteriia</taxon>
        <taxon>Coriobacteriales</taxon>
        <taxon>Atopobiaceae</taxon>
        <taxon>Fannyhessea</taxon>
    </lineage>
</organism>
<evidence type="ECO:0000313" key="5">
    <source>
        <dbReference type="Proteomes" id="UP000004431"/>
    </source>
</evidence>
<dbReference type="PRINTS" id="PR00300">
    <property type="entry name" value="CLPPROTEASEA"/>
</dbReference>